<dbReference type="AlphaFoldDB" id="A0A3A1Y4P7"/>
<gene>
    <name evidence="2" type="ORF">CJP74_04305</name>
</gene>
<reference evidence="2 3" key="1">
    <citation type="submission" date="2017-08" db="EMBL/GenBank/DDBJ databases">
        <title>Reclassification of Bisgaard taxon 37 and 44.</title>
        <authorList>
            <person name="Christensen H."/>
        </authorList>
    </citation>
    <scope>NUCLEOTIDE SEQUENCE [LARGE SCALE GENOMIC DNA]</scope>
    <source>
        <strain evidence="2 3">B96_4</strain>
    </source>
</reference>
<dbReference type="Proteomes" id="UP000266258">
    <property type="component" value="Unassembled WGS sequence"/>
</dbReference>
<sequence>MSAVSFFSKFALTSVAVIATALSVGAFVTQQANVELAQNQVVAVESANDSSNTQITMPNEQLTAFSFKNNR</sequence>
<proteinExistence type="predicted"/>
<dbReference type="RefSeq" id="WP_119497051.1">
    <property type="nucleotide sequence ID" value="NZ_NRJH01000033.1"/>
</dbReference>
<feature type="chain" id="PRO_5017384379" evidence="1">
    <location>
        <begin position="27"/>
        <end position="71"/>
    </location>
</feature>
<keyword evidence="1" id="KW-0732">Signal</keyword>
<evidence type="ECO:0000313" key="2">
    <source>
        <dbReference type="EMBL" id="RIY32545.1"/>
    </source>
</evidence>
<name>A0A3A1Y4P7_9GAMM</name>
<dbReference type="EMBL" id="NRJH01000033">
    <property type="protein sequence ID" value="RIY32545.1"/>
    <property type="molecule type" value="Genomic_DNA"/>
</dbReference>
<evidence type="ECO:0000256" key="1">
    <source>
        <dbReference type="SAM" id="SignalP"/>
    </source>
</evidence>
<protein>
    <submittedName>
        <fullName evidence="2">Uncharacterized protein</fullName>
    </submittedName>
</protein>
<comment type="caution">
    <text evidence="2">The sequence shown here is derived from an EMBL/GenBank/DDBJ whole genome shotgun (WGS) entry which is preliminary data.</text>
</comment>
<feature type="signal peptide" evidence="1">
    <location>
        <begin position="1"/>
        <end position="26"/>
    </location>
</feature>
<organism evidence="2 3">
    <name type="scientific">Psittacicella melopsittaci</name>
    <dbReference type="NCBI Taxonomy" id="2028576"/>
    <lineage>
        <taxon>Bacteria</taxon>
        <taxon>Pseudomonadati</taxon>
        <taxon>Pseudomonadota</taxon>
        <taxon>Gammaproteobacteria</taxon>
        <taxon>Pasteurellales</taxon>
        <taxon>Psittacicellaceae</taxon>
        <taxon>Psittacicella</taxon>
    </lineage>
</organism>
<evidence type="ECO:0000313" key="3">
    <source>
        <dbReference type="Proteomes" id="UP000266258"/>
    </source>
</evidence>
<keyword evidence="3" id="KW-1185">Reference proteome</keyword>
<accession>A0A3A1Y4P7</accession>